<evidence type="ECO:0000256" key="1">
    <source>
        <dbReference type="ARBA" id="ARBA00022679"/>
    </source>
</evidence>
<comment type="caution">
    <text evidence="9">The sequence shown here is derived from an EMBL/GenBank/DDBJ whole genome shotgun (WGS) entry which is preliminary data.</text>
</comment>
<dbReference type="SMART" id="SM00448">
    <property type="entry name" value="REC"/>
    <property type="match status" value="1"/>
</dbReference>
<keyword evidence="4" id="KW-0804">Transcription</keyword>
<dbReference type="GO" id="GO:0016301">
    <property type="term" value="F:kinase activity"/>
    <property type="evidence" value="ECO:0007669"/>
    <property type="project" value="UniProtKB-KW"/>
</dbReference>
<dbReference type="CDD" id="cd00130">
    <property type="entry name" value="PAS"/>
    <property type="match status" value="1"/>
</dbReference>
<dbReference type="SUPFAM" id="SSF52172">
    <property type="entry name" value="CheY-like"/>
    <property type="match status" value="1"/>
</dbReference>
<dbReference type="NCBIfam" id="TIGR00229">
    <property type="entry name" value="sensory_box"/>
    <property type="match status" value="1"/>
</dbReference>
<dbReference type="Pfam" id="PF08448">
    <property type="entry name" value="PAS_4"/>
    <property type="match status" value="1"/>
</dbReference>
<dbReference type="Pfam" id="PF04967">
    <property type="entry name" value="HTH_10"/>
    <property type="match status" value="1"/>
</dbReference>
<dbReference type="PROSITE" id="PS50110">
    <property type="entry name" value="RESPONSE_REGULATORY"/>
    <property type="match status" value="1"/>
</dbReference>
<feature type="domain" description="PAC" evidence="8">
    <location>
        <begin position="469"/>
        <end position="520"/>
    </location>
</feature>
<dbReference type="SUPFAM" id="SSF55781">
    <property type="entry name" value="GAF domain-like"/>
    <property type="match status" value="3"/>
</dbReference>
<sequence length="1072" mass="117783">MSDDDRFVETVESSLSQGSDATVRHVRETGAAHAELRSASSVIHCVILDIPLTTGDGISFLREFRERDLGLPVIVVAQTEEDATVAVDAGATDYLIRDRETDSAHWLGFRIRTAIRDHEVELSYRARLEQQRVVSEIGTRALADVNVADVFDLVTTRVNDVLDATSVVVLERLDDRDGFVVRASADSSTTPKHEFVADCDESHVTATYHEGHSLVVDNFEAAEEYDDACAFSSIALRSGMCTPIAGDTRSWGVLGVYADETTHFSDDDVLFLENIATILGATIERYELRNALSEVLERIDEAVIAVNTDWEVTYVNGTAESGLNHDAVEILGHELWGLTDNDDEFRTNLETAMRTQRAVSFETYSEQFESWFDVNAYPSDTGLSIYFTDITEKRAREAEIKQYGRMLETVADAVYALDVEGRFTAINPAFEQLTGLRRSDVLGSSAGLFVANDDPTDGGDEAFAATSNQIVEFEMTKPTGEVIRVENHRTPLVAEGTEFGSVGVLRDVTERHRYERLLATLHERTREMMRAPDRDAILAAAAEACDEVLGDARTELFVFDESKTLLRRIGEAGTGFGDKPIGVGIGEGGVWEAFVSGEVRVVELAPDGGVVDGVERVIAAPMGRHGVLVTGHPGSLAPNDVDVELVNLLVATVEELLERVEAETELRKRDERLASQNAKLTKLDRVNTTIRGVVRSLIRAPTRSDALEAVTKQLAESENYAVVWYLEADQFERGFKPSQDAVHGADSAYVERLREVAGSEPFSTLLEDAIDSKQMQTVGDVLDDPAWGNHRGDALAYGFRSLAVLPSVANDRVEALFVIHATTPNAFVNGDSALLAELGETIGYAISTTARAAAMLTGRKAELEIALDGDRLSVARLARRIGCEVTVTGVVPQENNGILAFLVTDADPERVIEVARDVAIDACVLSEDEDRQLFELRLPREALFETLYASDATLRELVSTGAATTLTVEVPERVRVRSFVDAIAADYPATELRSRRMLTKGNDSPATFQMALREQWTDKQYEALHTAYLAGFYEWPRLSTAATLAEALGISAPTYQYHLRAAERKLVREMFG</sequence>
<dbReference type="InterPro" id="IPR003018">
    <property type="entry name" value="GAF"/>
</dbReference>
<dbReference type="PANTHER" id="PTHR34236:SF1">
    <property type="entry name" value="DIMETHYL SULFOXIDE REDUCTASE TRANSCRIPTIONAL ACTIVATOR"/>
    <property type="match status" value="1"/>
</dbReference>
<dbReference type="InterPro" id="IPR011006">
    <property type="entry name" value="CheY-like_superfamily"/>
</dbReference>
<evidence type="ECO:0000259" key="6">
    <source>
        <dbReference type="PROSITE" id="PS50110"/>
    </source>
</evidence>
<gene>
    <name evidence="9" type="ORF">ACFQJC_04330</name>
</gene>
<dbReference type="Gene3D" id="3.30.450.40">
    <property type="match status" value="3"/>
</dbReference>
<evidence type="ECO:0000259" key="7">
    <source>
        <dbReference type="PROSITE" id="PS50112"/>
    </source>
</evidence>
<dbReference type="InterPro" id="IPR000700">
    <property type="entry name" value="PAS-assoc_C"/>
</dbReference>
<dbReference type="Gene3D" id="3.30.450.20">
    <property type="entry name" value="PAS domain"/>
    <property type="match status" value="2"/>
</dbReference>
<evidence type="ECO:0000256" key="4">
    <source>
        <dbReference type="ARBA" id="ARBA00023163"/>
    </source>
</evidence>
<keyword evidence="10" id="KW-1185">Reference proteome</keyword>
<keyword evidence="2" id="KW-0418">Kinase</keyword>
<evidence type="ECO:0000256" key="5">
    <source>
        <dbReference type="PROSITE-ProRule" id="PRU00169"/>
    </source>
</evidence>
<proteinExistence type="predicted"/>
<dbReference type="InterPro" id="IPR035965">
    <property type="entry name" value="PAS-like_dom_sf"/>
</dbReference>
<keyword evidence="1" id="KW-0808">Transferase</keyword>
<dbReference type="SMART" id="SM00065">
    <property type="entry name" value="GAF"/>
    <property type="match status" value="1"/>
</dbReference>
<reference evidence="9 10" key="1">
    <citation type="journal article" date="2019" name="Int. J. Syst. Evol. Microbiol.">
        <title>The Global Catalogue of Microorganisms (GCM) 10K type strain sequencing project: providing services to taxonomists for standard genome sequencing and annotation.</title>
        <authorList>
            <consortium name="The Broad Institute Genomics Platform"/>
            <consortium name="The Broad Institute Genome Sequencing Center for Infectious Disease"/>
            <person name="Wu L."/>
            <person name="Ma J."/>
        </authorList>
    </citation>
    <scope>NUCLEOTIDE SEQUENCE [LARGE SCALE GENOMIC DNA]</scope>
    <source>
        <strain evidence="9 10">DSM 29988</strain>
    </source>
</reference>
<evidence type="ECO:0000256" key="3">
    <source>
        <dbReference type="ARBA" id="ARBA00023015"/>
    </source>
</evidence>
<organism evidence="9 10">
    <name type="scientific">Haloferax namakaokahaiae</name>
    <dbReference type="NCBI Taxonomy" id="1748331"/>
    <lineage>
        <taxon>Archaea</taxon>
        <taxon>Methanobacteriati</taxon>
        <taxon>Methanobacteriota</taxon>
        <taxon>Stenosarchaea group</taxon>
        <taxon>Halobacteria</taxon>
        <taxon>Halobacteriales</taxon>
        <taxon>Haloferacaceae</taxon>
        <taxon>Haloferax</taxon>
    </lineage>
</organism>
<dbReference type="InterPro" id="IPR013656">
    <property type="entry name" value="PAS_4"/>
</dbReference>
<dbReference type="InterPro" id="IPR029016">
    <property type="entry name" value="GAF-like_dom_sf"/>
</dbReference>
<accession>A0ABD5ZC87</accession>
<dbReference type="InterPro" id="IPR000014">
    <property type="entry name" value="PAS"/>
</dbReference>
<dbReference type="InterPro" id="IPR001789">
    <property type="entry name" value="Sig_transdc_resp-reg_receiver"/>
</dbReference>
<dbReference type="SMART" id="SM00091">
    <property type="entry name" value="PAS"/>
    <property type="match status" value="2"/>
</dbReference>
<name>A0ABD5ZC87_9EURY</name>
<dbReference type="Gene3D" id="3.40.50.2300">
    <property type="match status" value="1"/>
</dbReference>
<dbReference type="Pfam" id="PF13185">
    <property type="entry name" value="GAF_2"/>
    <property type="match status" value="2"/>
</dbReference>
<dbReference type="PROSITE" id="PS50113">
    <property type="entry name" value="PAC"/>
    <property type="match status" value="1"/>
</dbReference>
<dbReference type="SUPFAM" id="SSF55785">
    <property type="entry name" value="PYP-like sensor domain (PAS domain)"/>
    <property type="match status" value="2"/>
</dbReference>
<keyword evidence="5" id="KW-0597">Phosphoprotein</keyword>
<dbReference type="AlphaFoldDB" id="A0ABD5ZC87"/>
<evidence type="ECO:0000313" key="10">
    <source>
        <dbReference type="Proteomes" id="UP001596481"/>
    </source>
</evidence>
<evidence type="ECO:0000259" key="8">
    <source>
        <dbReference type="PROSITE" id="PS50113"/>
    </source>
</evidence>
<dbReference type="Proteomes" id="UP001596481">
    <property type="component" value="Unassembled WGS sequence"/>
</dbReference>
<keyword evidence="3" id="KW-0805">Transcription regulation</keyword>
<dbReference type="InterPro" id="IPR007050">
    <property type="entry name" value="HTH_bacterioopsin"/>
</dbReference>
<dbReference type="Pfam" id="PF00989">
    <property type="entry name" value="PAS"/>
    <property type="match status" value="1"/>
</dbReference>
<feature type="domain" description="Response regulatory" evidence="6">
    <location>
        <begin position="1"/>
        <end position="112"/>
    </location>
</feature>
<dbReference type="EMBL" id="JBHTAA010000001">
    <property type="protein sequence ID" value="MFC7202729.1"/>
    <property type="molecule type" value="Genomic_DNA"/>
</dbReference>
<dbReference type="PROSITE" id="PS50112">
    <property type="entry name" value="PAS"/>
    <property type="match status" value="1"/>
</dbReference>
<dbReference type="Pfam" id="PF15915">
    <property type="entry name" value="BAT"/>
    <property type="match status" value="1"/>
</dbReference>
<dbReference type="InterPro" id="IPR031803">
    <property type="entry name" value="BAT_GAF/HTH-assoc"/>
</dbReference>
<dbReference type="PANTHER" id="PTHR34236">
    <property type="entry name" value="DIMETHYL SULFOXIDE REDUCTASE TRANSCRIPTIONAL ACTIVATOR"/>
    <property type="match status" value="1"/>
</dbReference>
<dbReference type="InterPro" id="IPR013767">
    <property type="entry name" value="PAS_fold"/>
</dbReference>
<dbReference type="Pfam" id="PF00072">
    <property type="entry name" value="Response_reg"/>
    <property type="match status" value="1"/>
</dbReference>
<feature type="domain" description="PAS" evidence="7">
    <location>
        <begin position="399"/>
        <end position="445"/>
    </location>
</feature>
<evidence type="ECO:0000256" key="2">
    <source>
        <dbReference type="ARBA" id="ARBA00022777"/>
    </source>
</evidence>
<evidence type="ECO:0000313" key="9">
    <source>
        <dbReference type="EMBL" id="MFC7202729.1"/>
    </source>
</evidence>
<feature type="modified residue" description="4-aspartylphosphate" evidence="5">
    <location>
        <position position="49"/>
    </location>
</feature>
<dbReference type="RefSeq" id="WP_390222021.1">
    <property type="nucleotide sequence ID" value="NZ_JBHTAA010000001.1"/>
</dbReference>
<protein>
    <submittedName>
        <fullName evidence="9">Bacterio-opsin activator domain-containing protein</fullName>
    </submittedName>
</protein>